<organism evidence="2 3">
    <name type="scientific">Vibrio comitans NBRC 102076</name>
    <dbReference type="NCBI Taxonomy" id="1219078"/>
    <lineage>
        <taxon>Bacteria</taxon>
        <taxon>Pseudomonadati</taxon>
        <taxon>Pseudomonadota</taxon>
        <taxon>Gammaproteobacteria</taxon>
        <taxon>Vibrionales</taxon>
        <taxon>Vibrionaceae</taxon>
        <taxon>Vibrio</taxon>
    </lineage>
</organism>
<dbReference type="AlphaFoldDB" id="A0A4Y3IM85"/>
<gene>
    <name evidence="2" type="ORF">VCO01S_15900</name>
</gene>
<reference evidence="2 3" key="1">
    <citation type="submission" date="2019-06" db="EMBL/GenBank/DDBJ databases">
        <title>Whole genome shotgun sequence of Vibrio comitans NBRC 102076.</title>
        <authorList>
            <person name="Hosoyama A."/>
            <person name="Uohara A."/>
            <person name="Ohji S."/>
            <person name="Ichikawa N."/>
        </authorList>
    </citation>
    <scope>NUCLEOTIDE SEQUENCE [LARGE SCALE GENOMIC DNA]</scope>
    <source>
        <strain evidence="2 3">NBRC 102076</strain>
    </source>
</reference>
<dbReference type="OrthoDB" id="5874059at2"/>
<sequence>MNQKAKMLTRIFSIALSLVFGISSIAKFSGMELLHQPFREMCLSTWYVYFIAVLEMTMAIGILIKNVASMSAVGMNVIFAGMSFYFYYYQTPLYLIPTGILALMAITVAYFTHDDCVTVQGMPEKQ</sequence>
<dbReference type="EMBL" id="BJLH01000006">
    <property type="protein sequence ID" value="GEA60397.1"/>
    <property type="molecule type" value="Genomic_DNA"/>
</dbReference>
<evidence type="ECO:0000256" key="1">
    <source>
        <dbReference type="SAM" id="Phobius"/>
    </source>
</evidence>
<protein>
    <recommendedName>
        <fullName evidence="4">DoxX family protein</fullName>
    </recommendedName>
</protein>
<proteinExistence type="predicted"/>
<feature type="transmembrane region" description="Helical" evidence="1">
    <location>
        <begin position="71"/>
        <end position="88"/>
    </location>
</feature>
<keyword evidence="1" id="KW-0472">Membrane</keyword>
<feature type="transmembrane region" description="Helical" evidence="1">
    <location>
        <begin position="94"/>
        <end position="112"/>
    </location>
</feature>
<evidence type="ECO:0000313" key="3">
    <source>
        <dbReference type="Proteomes" id="UP000318242"/>
    </source>
</evidence>
<dbReference type="RefSeq" id="WP_141270833.1">
    <property type="nucleotide sequence ID" value="NZ_BJLH01000006.1"/>
</dbReference>
<evidence type="ECO:0000313" key="2">
    <source>
        <dbReference type="EMBL" id="GEA60397.1"/>
    </source>
</evidence>
<accession>A0A4Y3IM85</accession>
<feature type="transmembrane region" description="Helical" evidence="1">
    <location>
        <begin position="46"/>
        <end position="64"/>
    </location>
</feature>
<name>A0A4Y3IM85_9VIBR</name>
<comment type="caution">
    <text evidence="2">The sequence shown here is derived from an EMBL/GenBank/DDBJ whole genome shotgun (WGS) entry which is preliminary data.</text>
</comment>
<dbReference type="Proteomes" id="UP000318242">
    <property type="component" value="Unassembled WGS sequence"/>
</dbReference>
<feature type="transmembrane region" description="Helical" evidence="1">
    <location>
        <begin position="7"/>
        <end position="26"/>
    </location>
</feature>
<evidence type="ECO:0008006" key="4">
    <source>
        <dbReference type="Google" id="ProtNLM"/>
    </source>
</evidence>
<keyword evidence="1" id="KW-0812">Transmembrane</keyword>
<keyword evidence="3" id="KW-1185">Reference proteome</keyword>
<keyword evidence="1" id="KW-1133">Transmembrane helix</keyword>